<dbReference type="RefSeq" id="WP_231925839.1">
    <property type="nucleotide sequence ID" value="NZ_LT607733.1"/>
</dbReference>
<evidence type="ECO:0000259" key="2">
    <source>
        <dbReference type="Pfam" id="PF01636"/>
    </source>
</evidence>
<dbReference type="Pfam" id="PF01636">
    <property type="entry name" value="APH"/>
    <property type="match status" value="1"/>
</dbReference>
<evidence type="ECO:0000256" key="1">
    <source>
        <dbReference type="SAM" id="MobiDB-lite"/>
    </source>
</evidence>
<feature type="compositionally biased region" description="Low complexity" evidence="1">
    <location>
        <begin position="350"/>
        <end position="363"/>
    </location>
</feature>
<dbReference type="EMBL" id="LT607733">
    <property type="protein sequence ID" value="SCG19439.1"/>
    <property type="molecule type" value="Genomic_DNA"/>
</dbReference>
<dbReference type="InterPro" id="IPR011009">
    <property type="entry name" value="Kinase-like_dom_sf"/>
</dbReference>
<accession>A0A1C5GHY1</accession>
<dbReference type="AlphaFoldDB" id="A0A1C5GHY1"/>
<feature type="region of interest" description="Disordered" evidence="1">
    <location>
        <begin position="267"/>
        <end position="390"/>
    </location>
</feature>
<dbReference type="Proteomes" id="UP000198251">
    <property type="component" value="Chromosome I"/>
</dbReference>
<feature type="domain" description="Aminoglycoside phosphotransferase" evidence="2">
    <location>
        <begin position="57"/>
        <end position="268"/>
    </location>
</feature>
<proteinExistence type="predicted"/>
<evidence type="ECO:0000313" key="4">
    <source>
        <dbReference type="Proteomes" id="UP000198251"/>
    </source>
</evidence>
<keyword evidence="4" id="KW-1185">Reference proteome</keyword>
<evidence type="ECO:0000313" key="3">
    <source>
        <dbReference type="EMBL" id="SCG19439.1"/>
    </source>
</evidence>
<sequence length="390" mass="41143">MTDAATPPADRAATPYADWANAHWRDTALDWVGEHLARHGRRVAGPVEPRVRPWSLVWRVPTDAGDVWFKANNPGTRHEAALLGALARLVPGRVLDPVAVDAGRGWSLLPDGGPTLREALGGDRGLLTRWERVLPAYADLQRAVAPAAGGLLALGVPDHRPEALPELFGALLDDEESLLLGEEDGLSAEAYGRLRAHRSAFAEDCRRLAGSGVAPTVQHDDLHDGNVFVAGDGYRFFDWGDASVAHPFGTLLVTLNSVADAFGAARRRPGAGAAARRLPGAVVGRARPGDAARGGPPGRPRDPGQPGALLASRPPGRRPDPRRVRRRGARLVAGAVRPGPGLSRPGGGASPAPTARPVASSAPATPPGPSRPWPVAEPDRRCDAHPWNFQ</sequence>
<dbReference type="GeneID" id="95805453"/>
<protein>
    <submittedName>
        <fullName evidence="3">Phosphotransferase enzyme family protein</fullName>
    </submittedName>
</protein>
<organism evidence="3 4">
    <name type="scientific">Micromonospora echinofusca</name>
    <dbReference type="NCBI Taxonomy" id="47858"/>
    <lineage>
        <taxon>Bacteria</taxon>
        <taxon>Bacillati</taxon>
        <taxon>Actinomycetota</taxon>
        <taxon>Actinomycetes</taxon>
        <taxon>Micromonosporales</taxon>
        <taxon>Micromonosporaceae</taxon>
        <taxon>Micromonospora</taxon>
    </lineage>
</organism>
<dbReference type="GO" id="GO:0016740">
    <property type="term" value="F:transferase activity"/>
    <property type="evidence" value="ECO:0007669"/>
    <property type="project" value="UniProtKB-KW"/>
</dbReference>
<name>A0A1C5GHY1_MICEH</name>
<feature type="compositionally biased region" description="Low complexity" evidence="1">
    <location>
        <begin position="330"/>
        <end position="343"/>
    </location>
</feature>
<reference evidence="3 4" key="1">
    <citation type="submission" date="2016-06" db="EMBL/GenBank/DDBJ databases">
        <authorList>
            <person name="Kjaerup R.B."/>
            <person name="Dalgaard T.S."/>
            <person name="Juul-Madsen H.R."/>
        </authorList>
    </citation>
    <scope>NUCLEOTIDE SEQUENCE [LARGE SCALE GENOMIC DNA]</scope>
    <source>
        <strain evidence="3 4">DSM 43913</strain>
    </source>
</reference>
<keyword evidence="3" id="KW-0808">Transferase</keyword>
<dbReference type="InterPro" id="IPR002575">
    <property type="entry name" value="Aminoglycoside_PTrfase"/>
</dbReference>
<feature type="compositionally biased region" description="Low complexity" evidence="1">
    <location>
        <begin position="270"/>
        <end position="294"/>
    </location>
</feature>
<gene>
    <name evidence="3" type="ORF">GA0070610_5811</name>
</gene>
<dbReference type="SUPFAM" id="SSF56112">
    <property type="entry name" value="Protein kinase-like (PK-like)"/>
    <property type="match status" value="1"/>
</dbReference>